<dbReference type="EMBL" id="JARJCN010000002">
    <property type="protein sequence ID" value="KAJ7103065.1"/>
    <property type="molecule type" value="Genomic_DNA"/>
</dbReference>
<dbReference type="Proteomes" id="UP001222325">
    <property type="component" value="Unassembled WGS sequence"/>
</dbReference>
<gene>
    <name evidence="2" type="ORF">B0H15DRAFT_942578</name>
</gene>
<comment type="caution">
    <text evidence="2">The sequence shown here is derived from an EMBL/GenBank/DDBJ whole genome shotgun (WGS) entry which is preliminary data.</text>
</comment>
<dbReference type="AlphaFoldDB" id="A0AAD6ULA2"/>
<organism evidence="2 3">
    <name type="scientific">Mycena belliarum</name>
    <dbReference type="NCBI Taxonomy" id="1033014"/>
    <lineage>
        <taxon>Eukaryota</taxon>
        <taxon>Fungi</taxon>
        <taxon>Dikarya</taxon>
        <taxon>Basidiomycota</taxon>
        <taxon>Agaricomycotina</taxon>
        <taxon>Agaricomycetes</taxon>
        <taxon>Agaricomycetidae</taxon>
        <taxon>Agaricales</taxon>
        <taxon>Marasmiineae</taxon>
        <taxon>Mycenaceae</taxon>
        <taxon>Mycena</taxon>
    </lineage>
</organism>
<name>A0AAD6ULA2_9AGAR</name>
<protein>
    <submittedName>
        <fullName evidence="2">Uncharacterized protein</fullName>
    </submittedName>
</protein>
<feature type="region of interest" description="Disordered" evidence="1">
    <location>
        <begin position="1"/>
        <end position="23"/>
    </location>
</feature>
<evidence type="ECO:0000313" key="2">
    <source>
        <dbReference type="EMBL" id="KAJ7103065.1"/>
    </source>
</evidence>
<proteinExistence type="predicted"/>
<accession>A0AAD6ULA2</accession>
<keyword evidence="3" id="KW-1185">Reference proteome</keyword>
<evidence type="ECO:0000313" key="3">
    <source>
        <dbReference type="Proteomes" id="UP001222325"/>
    </source>
</evidence>
<sequence length="216" mass="23294">MLAISGRLAGTRATTKSPRCDTTGHVRACAPATDAVLASRHEIMGHRDNPQNDRTTGYPPPILTSMRVFGRSASLAASPPQILPKVSGRLDTAHPPTRNLEPTDGVPCAPSDASAFVTPPARKQIAHRPPCALPKLLRNCPRRLGSPYWQKVSFLRPACVVRTESSPTELLHASPRRRSRTVVYATHYSPLPTTVRSSATPPRIPARSLALACLPP</sequence>
<evidence type="ECO:0000256" key="1">
    <source>
        <dbReference type="SAM" id="MobiDB-lite"/>
    </source>
</evidence>
<feature type="region of interest" description="Disordered" evidence="1">
    <location>
        <begin position="91"/>
        <end position="115"/>
    </location>
</feature>
<reference evidence="2" key="1">
    <citation type="submission" date="2023-03" db="EMBL/GenBank/DDBJ databases">
        <title>Massive genome expansion in bonnet fungi (Mycena s.s.) driven by repeated elements and novel gene families across ecological guilds.</title>
        <authorList>
            <consortium name="Lawrence Berkeley National Laboratory"/>
            <person name="Harder C.B."/>
            <person name="Miyauchi S."/>
            <person name="Viragh M."/>
            <person name="Kuo A."/>
            <person name="Thoen E."/>
            <person name="Andreopoulos B."/>
            <person name="Lu D."/>
            <person name="Skrede I."/>
            <person name="Drula E."/>
            <person name="Henrissat B."/>
            <person name="Morin E."/>
            <person name="Kohler A."/>
            <person name="Barry K."/>
            <person name="LaButti K."/>
            <person name="Morin E."/>
            <person name="Salamov A."/>
            <person name="Lipzen A."/>
            <person name="Mereny Z."/>
            <person name="Hegedus B."/>
            <person name="Baldrian P."/>
            <person name="Stursova M."/>
            <person name="Weitz H."/>
            <person name="Taylor A."/>
            <person name="Grigoriev I.V."/>
            <person name="Nagy L.G."/>
            <person name="Martin F."/>
            <person name="Kauserud H."/>
        </authorList>
    </citation>
    <scope>NUCLEOTIDE SEQUENCE</scope>
    <source>
        <strain evidence="2">CBHHK173m</strain>
    </source>
</reference>